<evidence type="ECO:0000313" key="19">
    <source>
        <dbReference type="Proteomes" id="UP000255233"/>
    </source>
</evidence>
<dbReference type="InterPro" id="IPR007197">
    <property type="entry name" value="rSAM"/>
</dbReference>
<evidence type="ECO:0000259" key="16">
    <source>
        <dbReference type="PROSITE" id="PS51449"/>
    </source>
</evidence>
<name>A0A379MSY9_9BACT</name>
<reference evidence="18 19" key="1">
    <citation type="submission" date="2018-06" db="EMBL/GenBank/DDBJ databases">
        <authorList>
            <consortium name="Pathogen Informatics"/>
            <person name="Doyle S."/>
        </authorList>
    </citation>
    <scope>NUCLEOTIDE SEQUENCE [LARGE SCALE GENOMIC DNA]</scope>
    <source>
        <strain evidence="18 19">NCTC11190</strain>
    </source>
</reference>
<dbReference type="EC" id="2.8.4.5" evidence="3"/>
<evidence type="ECO:0000256" key="8">
    <source>
        <dbReference type="ARBA" id="ARBA00022694"/>
    </source>
</evidence>
<dbReference type="CDD" id="cd01335">
    <property type="entry name" value="Radical_SAM"/>
    <property type="match status" value="1"/>
</dbReference>
<keyword evidence="9" id="KW-0479">Metal-binding</keyword>
<evidence type="ECO:0000256" key="13">
    <source>
        <dbReference type="ARBA" id="ARBA00051661"/>
    </source>
</evidence>
<evidence type="ECO:0000256" key="11">
    <source>
        <dbReference type="ARBA" id="ARBA00023014"/>
    </source>
</evidence>
<dbReference type="PANTHER" id="PTHR11918">
    <property type="entry name" value="RADICAL SAM PROTEINS"/>
    <property type="match status" value="1"/>
</dbReference>
<dbReference type="Pfam" id="PF00919">
    <property type="entry name" value="UPF0004"/>
    <property type="match status" value="1"/>
</dbReference>
<dbReference type="PROSITE" id="PS51918">
    <property type="entry name" value="RADICAL_SAM"/>
    <property type="match status" value="1"/>
</dbReference>
<comment type="catalytic activity">
    <reaction evidence="13">
        <text>N(6)-L-threonylcarbamoyladenosine(37) in tRNA + (sulfur carrier)-SH + AH2 + 2 S-adenosyl-L-methionine = 2-methylsulfanyl-N(6)-L-threonylcarbamoyladenosine(37) in tRNA + (sulfur carrier)-H + 5'-deoxyadenosine + L-methionine + A + S-adenosyl-L-homocysteine + 2 H(+)</text>
        <dbReference type="Rhea" id="RHEA:37075"/>
        <dbReference type="Rhea" id="RHEA-COMP:10163"/>
        <dbReference type="Rhea" id="RHEA-COMP:11092"/>
        <dbReference type="Rhea" id="RHEA-COMP:14737"/>
        <dbReference type="Rhea" id="RHEA-COMP:14739"/>
        <dbReference type="ChEBI" id="CHEBI:13193"/>
        <dbReference type="ChEBI" id="CHEBI:15378"/>
        <dbReference type="ChEBI" id="CHEBI:17319"/>
        <dbReference type="ChEBI" id="CHEBI:17499"/>
        <dbReference type="ChEBI" id="CHEBI:29917"/>
        <dbReference type="ChEBI" id="CHEBI:57844"/>
        <dbReference type="ChEBI" id="CHEBI:57856"/>
        <dbReference type="ChEBI" id="CHEBI:59789"/>
        <dbReference type="ChEBI" id="CHEBI:64428"/>
        <dbReference type="ChEBI" id="CHEBI:74418"/>
        <dbReference type="ChEBI" id="CHEBI:74420"/>
        <dbReference type="EC" id="2.8.4.5"/>
    </reaction>
</comment>
<dbReference type="Gene3D" id="3.40.50.12160">
    <property type="entry name" value="Methylthiotransferase, N-terminal domain"/>
    <property type="match status" value="1"/>
</dbReference>
<dbReference type="GO" id="GO:0046872">
    <property type="term" value="F:metal ion binding"/>
    <property type="evidence" value="ECO:0007669"/>
    <property type="project" value="UniProtKB-KW"/>
</dbReference>
<organism evidence="18 19">
    <name type="scientific">Rikenella microfusus</name>
    <dbReference type="NCBI Taxonomy" id="28139"/>
    <lineage>
        <taxon>Bacteria</taxon>
        <taxon>Pseudomonadati</taxon>
        <taxon>Bacteroidota</taxon>
        <taxon>Bacteroidia</taxon>
        <taxon>Bacteroidales</taxon>
        <taxon>Rikenellaceae</taxon>
        <taxon>Rikenella</taxon>
    </lineage>
</organism>
<keyword evidence="19" id="KW-1185">Reference proteome</keyword>
<evidence type="ECO:0000256" key="1">
    <source>
        <dbReference type="ARBA" id="ARBA00001966"/>
    </source>
</evidence>
<dbReference type="Pfam" id="PF04055">
    <property type="entry name" value="Radical_SAM"/>
    <property type="match status" value="1"/>
</dbReference>
<evidence type="ECO:0000256" key="15">
    <source>
        <dbReference type="ARBA" id="ARBA00069898"/>
    </source>
</evidence>
<dbReference type="PROSITE" id="PS51449">
    <property type="entry name" value="MTTASE_N"/>
    <property type="match status" value="1"/>
</dbReference>
<dbReference type="NCBIfam" id="TIGR00089">
    <property type="entry name" value="MiaB/RimO family radical SAM methylthiotransferase"/>
    <property type="match status" value="1"/>
</dbReference>
<dbReference type="InterPro" id="IPR013848">
    <property type="entry name" value="Methylthiotransferase_N"/>
</dbReference>
<dbReference type="InterPro" id="IPR006638">
    <property type="entry name" value="Elp3/MiaA/NifB-like_rSAM"/>
</dbReference>
<accession>A0A379MSY9</accession>
<evidence type="ECO:0000256" key="3">
    <source>
        <dbReference type="ARBA" id="ARBA00013273"/>
    </source>
</evidence>
<evidence type="ECO:0000256" key="14">
    <source>
        <dbReference type="ARBA" id="ARBA00061574"/>
    </source>
</evidence>
<dbReference type="NCBIfam" id="TIGR01579">
    <property type="entry name" value="MiaB-like-C"/>
    <property type="match status" value="1"/>
</dbReference>
<dbReference type="AlphaFoldDB" id="A0A379MSY9"/>
<comment type="similarity">
    <text evidence="14">Belongs to the methylthiotransferase family. MtaB subfamily.</text>
</comment>
<dbReference type="InterPro" id="IPR058240">
    <property type="entry name" value="rSAM_sf"/>
</dbReference>
<evidence type="ECO:0000256" key="7">
    <source>
        <dbReference type="ARBA" id="ARBA00022691"/>
    </source>
</evidence>
<dbReference type="FunFam" id="3.40.50.12160:FF:000004">
    <property type="entry name" value="Threonylcarbamoyladenosine tRNA methylthiotransferase MtaB"/>
    <property type="match status" value="1"/>
</dbReference>
<dbReference type="PROSITE" id="PS01278">
    <property type="entry name" value="MTTASE_RADICAL"/>
    <property type="match status" value="1"/>
</dbReference>
<evidence type="ECO:0000259" key="17">
    <source>
        <dbReference type="PROSITE" id="PS51918"/>
    </source>
</evidence>
<dbReference type="InterPro" id="IPR020612">
    <property type="entry name" value="Methylthiotransferase_CS"/>
</dbReference>
<keyword evidence="10" id="KW-0408">Iron</keyword>
<comment type="function">
    <text evidence="2">Catalyzes the methylthiolation of N6-threonylcarbamoyladenosine (t(6)A), leading to the formation of 2-methylthio-N6-threonylcarbamoyladenosine (ms(2)t(6)A) at position 37 in tRNAs that read codons beginning with adenine.</text>
</comment>
<dbReference type="InterPro" id="IPR006467">
    <property type="entry name" value="MiaB-like_bact"/>
</dbReference>
<dbReference type="STRING" id="880526.GCA_000427365_00344"/>
<protein>
    <recommendedName>
        <fullName evidence="15">Threonylcarbamoyladenosine tRNA methylthiotransferase MtaB</fullName>
        <ecNumber evidence="3">2.8.4.5</ecNumber>
    </recommendedName>
    <alternativeName>
        <fullName evidence="12">tRNA-t(6)A37 methylthiotransferase</fullName>
    </alternativeName>
</protein>
<evidence type="ECO:0000256" key="6">
    <source>
        <dbReference type="ARBA" id="ARBA00022679"/>
    </source>
</evidence>
<dbReference type="EMBL" id="UGVL01000001">
    <property type="protein sequence ID" value="SUE33889.1"/>
    <property type="molecule type" value="Genomic_DNA"/>
</dbReference>
<keyword evidence="11" id="KW-0411">Iron-sulfur</keyword>
<keyword evidence="5" id="KW-0963">Cytoplasm</keyword>
<dbReference type="InterPro" id="IPR023404">
    <property type="entry name" value="rSAM_horseshoe"/>
</dbReference>
<dbReference type="SFLD" id="SFLDS00029">
    <property type="entry name" value="Radical_SAM"/>
    <property type="match status" value="1"/>
</dbReference>
<dbReference type="InterPro" id="IPR038135">
    <property type="entry name" value="Methylthiotransferase_N_sf"/>
</dbReference>
<dbReference type="RefSeq" id="WP_051214228.1">
    <property type="nucleotide sequence ID" value="NZ_UGVL01000001.1"/>
</dbReference>
<keyword evidence="6 18" id="KW-0808">Transferase</keyword>
<feature type="domain" description="Radical SAM core" evidence="17">
    <location>
        <begin position="143"/>
        <end position="372"/>
    </location>
</feature>
<evidence type="ECO:0000256" key="5">
    <source>
        <dbReference type="ARBA" id="ARBA00022490"/>
    </source>
</evidence>
<evidence type="ECO:0000256" key="10">
    <source>
        <dbReference type="ARBA" id="ARBA00023004"/>
    </source>
</evidence>
<dbReference type="Gene3D" id="3.80.30.20">
    <property type="entry name" value="tm_1862 like domain"/>
    <property type="match status" value="1"/>
</dbReference>
<dbReference type="OrthoDB" id="9805215at2"/>
<dbReference type="PANTHER" id="PTHR11918:SF45">
    <property type="entry name" value="THREONYLCARBAMOYLADENOSINE TRNA METHYLTHIOTRANSFERASE"/>
    <property type="match status" value="1"/>
</dbReference>
<gene>
    <name evidence="18" type="primary">miaB_2</name>
    <name evidence="18" type="ORF">NCTC11190_01103</name>
</gene>
<keyword evidence="4" id="KW-0004">4Fe-4S</keyword>
<dbReference type="SFLD" id="SFLDG01061">
    <property type="entry name" value="methylthiotransferase"/>
    <property type="match status" value="1"/>
</dbReference>
<dbReference type="SFLD" id="SFLDG01082">
    <property type="entry name" value="B12-binding_domain_containing"/>
    <property type="match status" value="1"/>
</dbReference>
<dbReference type="Proteomes" id="UP000255233">
    <property type="component" value="Unassembled WGS sequence"/>
</dbReference>
<evidence type="ECO:0000313" key="18">
    <source>
        <dbReference type="EMBL" id="SUE33889.1"/>
    </source>
</evidence>
<feature type="domain" description="MTTase N-terminal" evidence="16">
    <location>
        <begin position="6"/>
        <end position="118"/>
    </location>
</feature>
<dbReference type="FunFam" id="3.80.30.20:FF:000001">
    <property type="entry name" value="tRNA-2-methylthio-N(6)-dimethylallyladenosine synthase 2"/>
    <property type="match status" value="1"/>
</dbReference>
<evidence type="ECO:0000256" key="9">
    <source>
        <dbReference type="ARBA" id="ARBA00022723"/>
    </source>
</evidence>
<dbReference type="InterPro" id="IPR005839">
    <property type="entry name" value="Methylthiotransferase"/>
</dbReference>
<evidence type="ECO:0000256" key="4">
    <source>
        <dbReference type="ARBA" id="ARBA00022485"/>
    </source>
</evidence>
<keyword evidence="7" id="KW-0949">S-adenosyl-L-methionine</keyword>
<dbReference type="SUPFAM" id="SSF102114">
    <property type="entry name" value="Radical SAM enzymes"/>
    <property type="match status" value="1"/>
</dbReference>
<dbReference type="GO" id="GO:0051539">
    <property type="term" value="F:4 iron, 4 sulfur cluster binding"/>
    <property type="evidence" value="ECO:0007669"/>
    <property type="project" value="UniProtKB-KW"/>
</dbReference>
<dbReference type="GO" id="GO:0035598">
    <property type="term" value="F:tRNA (N(6)-L-threonylcarbamoyladenosine(37)-C(2))-methylthiotransferase activity"/>
    <property type="evidence" value="ECO:0007669"/>
    <property type="project" value="UniProtKB-EC"/>
</dbReference>
<dbReference type="SMART" id="SM00729">
    <property type="entry name" value="Elp3"/>
    <property type="match status" value="1"/>
</dbReference>
<sequence>MEVRTLKVAFYTLGCKLNFSETATIARQFEEGGYARAAKGERADICVINTCSVTEHADKKCRHVVRRAVRENPGALVAVTGCYAQLRPQDLAAIEGVDIVVGNNEKGSLYAQVAAMLGRGERRLEVHTCAAEEIRSFFAAFSTGDRTRAFLKVQDGCNYRCSYCTIPDARGASRNIPAAELVGEAEQIAARGVKEIVLTGVNIGDFGRTTGESFLQLVTALDAVKDIERYRISSIEPNLLTDEVIAFCAASEKFVPHFHIPLQSGSDRILRRMRRRYDTGRFAERIARVREAMPDAFLGIDVIVGFPGETEDDFADAYRFLAETIRPAYLHIFPYSVRPGTPAAEFPQQVAPETAAERVARLGRLSAELHAEFCARFTGQVRPVLFESTMRGGRMTGFTDNYIRVAVPYRREWVNRIVPVELGMPASAVPEASGYAGGDEFLTGRILAE</sequence>
<proteinExistence type="inferred from homology"/>
<keyword evidence="8" id="KW-0819">tRNA processing</keyword>
<evidence type="ECO:0000256" key="12">
    <source>
        <dbReference type="ARBA" id="ARBA00031213"/>
    </source>
</evidence>
<evidence type="ECO:0000256" key="2">
    <source>
        <dbReference type="ARBA" id="ARBA00002399"/>
    </source>
</evidence>
<comment type="cofactor">
    <cofactor evidence="1">
        <name>[4Fe-4S] cluster</name>
        <dbReference type="ChEBI" id="CHEBI:49883"/>
    </cofactor>
</comment>